<gene>
    <name evidence="6" type="ORF">HX876_09970</name>
</gene>
<evidence type="ECO:0000256" key="1">
    <source>
        <dbReference type="ARBA" id="ARBA00009437"/>
    </source>
</evidence>
<evidence type="ECO:0000313" key="6">
    <source>
        <dbReference type="EMBL" id="NWC32720.1"/>
    </source>
</evidence>
<dbReference type="EMBL" id="JACAQD010000011">
    <property type="protein sequence ID" value="NWC32720.1"/>
    <property type="molecule type" value="Genomic_DNA"/>
</dbReference>
<protein>
    <submittedName>
        <fullName evidence="6">LysR family transcriptional regulator</fullName>
    </submittedName>
</protein>
<dbReference type="SUPFAM" id="SSF53850">
    <property type="entry name" value="Periplasmic binding protein-like II"/>
    <property type="match status" value="1"/>
</dbReference>
<dbReference type="InterPro" id="IPR036390">
    <property type="entry name" value="WH_DNA-bd_sf"/>
</dbReference>
<evidence type="ECO:0000313" key="7">
    <source>
        <dbReference type="Proteomes" id="UP000520592"/>
    </source>
</evidence>
<accession>A0A7Y8CJQ1</accession>
<evidence type="ECO:0000256" key="4">
    <source>
        <dbReference type="ARBA" id="ARBA00023163"/>
    </source>
</evidence>
<dbReference type="RefSeq" id="WP_177056921.1">
    <property type="nucleotide sequence ID" value="NZ_JACAPB010000027.1"/>
</dbReference>
<evidence type="ECO:0000256" key="2">
    <source>
        <dbReference type="ARBA" id="ARBA00023015"/>
    </source>
</evidence>
<sequence>MSRINVRNISRTDLNLLLTFHCLMTERSATRASAVLHVTQGAVSSALRRLREQFGDELFVRTSSGMQPTRRALEIAPMIAEALSTVSALLGADAAFSPQESHYVFNLAMSDDLEAFLAPRLVEAVSRERLGIRFAFHQTNSSLWKNALHDPAMDLVICSEPKDFSTNYSSQVLFSSSYSCLYRPGAGEAEPLSLEDYFAAEHVRICFDGRRGFIDDLFEKAGHTRKVTASFTHFAGALTTLLSSDVVATIPTFAARTFCQHMALTLCPVPLAVPSFRCFMVWDIAKQEKPQHEWIRRFISQITQGLE</sequence>
<dbReference type="Gene3D" id="1.10.10.10">
    <property type="entry name" value="Winged helix-like DNA-binding domain superfamily/Winged helix DNA-binding domain"/>
    <property type="match status" value="1"/>
</dbReference>
<dbReference type="Gene3D" id="3.40.190.10">
    <property type="entry name" value="Periplasmic binding protein-like II"/>
    <property type="match status" value="2"/>
</dbReference>
<dbReference type="InterPro" id="IPR005119">
    <property type="entry name" value="LysR_subst-bd"/>
</dbReference>
<organism evidence="6 7">
    <name type="scientific">Pseudomonas gingeri</name>
    <dbReference type="NCBI Taxonomy" id="117681"/>
    <lineage>
        <taxon>Bacteria</taxon>
        <taxon>Pseudomonadati</taxon>
        <taxon>Pseudomonadota</taxon>
        <taxon>Gammaproteobacteria</taxon>
        <taxon>Pseudomonadales</taxon>
        <taxon>Pseudomonadaceae</taxon>
        <taxon>Pseudomonas</taxon>
    </lineage>
</organism>
<dbReference type="AlphaFoldDB" id="A0A7Y8CJQ1"/>
<dbReference type="InterPro" id="IPR050389">
    <property type="entry name" value="LysR-type_TF"/>
</dbReference>
<reference evidence="6 7" key="1">
    <citation type="submission" date="2020-04" db="EMBL/GenBank/DDBJ databases">
        <title>Molecular characterization of pseudomonads from Agaricus bisporus reveal novel blotch 2 pathogens in Western Europe.</title>
        <authorList>
            <person name="Taparia T."/>
            <person name="Krijger M."/>
            <person name="Haynes E."/>
            <person name="Elpinstone J.G."/>
            <person name="Noble R."/>
            <person name="Van Der Wolf J."/>
        </authorList>
    </citation>
    <scope>NUCLEOTIDE SEQUENCE [LARGE SCALE GENOMIC DNA]</scope>
    <source>
        <strain evidence="6 7">IPO3737</strain>
    </source>
</reference>
<keyword evidence="3" id="KW-0238">DNA-binding</keyword>
<dbReference type="Proteomes" id="UP000520592">
    <property type="component" value="Unassembled WGS sequence"/>
</dbReference>
<feature type="domain" description="HTH lysR-type" evidence="5">
    <location>
        <begin position="12"/>
        <end position="69"/>
    </location>
</feature>
<dbReference type="PRINTS" id="PR00039">
    <property type="entry name" value="HTHLYSR"/>
</dbReference>
<keyword evidence="4" id="KW-0804">Transcription</keyword>
<dbReference type="PANTHER" id="PTHR30118">
    <property type="entry name" value="HTH-TYPE TRANSCRIPTIONAL REGULATOR LEUO-RELATED"/>
    <property type="match status" value="1"/>
</dbReference>
<dbReference type="InterPro" id="IPR000847">
    <property type="entry name" value="LysR_HTH_N"/>
</dbReference>
<dbReference type="InterPro" id="IPR036388">
    <property type="entry name" value="WH-like_DNA-bd_sf"/>
</dbReference>
<dbReference type="Pfam" id="PF00126">
    <property type="entry name" value="HTH_1"/>
    <property type="match status" value="1"/>
</dbReference>
<dbReference type="CDD" id="cd08464">
    <property type="entry name" value="PBP2_DntR_like_2"/>
    <property type="match status" value="1"/>
</dbReference>
<evidence type="ECO:0000259" key="5">
    <source>
        <dbReference type="PROSITE" id="PS50931"/>
    </source>
</evidence>
<comment type="similarity">
    <text evidence="1">Belongs to the LysR transcriptional regulatory family.</text>
</comment>
<name>A0A7Y8CJQ1_9PSED</name>
<dbReference type="SUPFAM" id="SSF46785">
    <property type="entry name" value="Winged helix' DNA-binding domain"/>
    <property type="match status" value="1"/>
</dbReference>
<dbReference type="GO" id="GO:0003677">
    <property type="term" value="F:DNA binding"/>
    <property type="evidence" value="ECO:0007669"/>
    <property type="project" value="UniProtKB-KW"/>
</dbReference>
<keyword evidence="2" id="KW-0805">Transcription regulation</keyword>
<dbReference type="GO" id="GO:0003700">
    <property type="term" value="F:DNA-binding transcription factor activity"/>
    <property type="evidence" value="ECO:0007669"/>
    <property type="project" value="InterPro"/>
</dbReference>
<dbReference type="PROSITE" id="PS50931">
    <property type="entry name" value="HTH_LYSR"/>
    <property type="match status" value="1"/>
</dbReference>
<proteinExistence type="inferred from homology"/>
<comment type="caution">
    <text evidence="6">The sequence shown here is derived from an EMBL/GenBank/DDBJ whole genome shotgun (WGS) entry which is preliminary data.</text>
</comment>
<evidence type="ECO:0000256" key="3">
    <source>
        <dbReference type="ARBA" id="ARBA00023125"/>
    </source>
</evidence>
<dbReference type="PANTHER" id="PTHR30118:SF15">
    <property type="entry name" value="TRANSCRIPTIONAL REGULATORY PROTEIN"/>
    <property type="match status" value="1"/>
</dbReference>
<dbReference type="Pfam" id="PF03466">
    <property type="entry name" value="LysR_substrate"/>
    <property type="match status" value="1"/>
</dbReference>